<dbReference type="AlphaFoldDB" id="A0A7W9CAX1"/>
<dbReference type="Pfam" id="PF19950">
    <property type="entry name" value="DUF6412"/>
    <property type="match status" value="1"/>
</dbReference>
<dbReference type="EMBL" id="JACHMU010000001">
    <property type="protein sequence ID" value="MBB5742220.1"/>
    <property type="molecule type" value="Genomic_DNA"/>
</dbReference>
<keyword evidence="2" id="KW-1133">Transmembrane helix</keyword>
<accession>A0A7W9CAX1</accession>
<evidence type="ECO:0000256" key="2">
    <source>
        <dbReference type="SAM" id="Phobius"/>
    </source>
</evidence>
<keyword evidence="2" id="KW-0472">Membrane</keyword>
<evidence type="ECO:0000313" key="3">
    <source>
        <dbReference type="EMBL" id="MBB5742220.1"/>
    </source>
</evidence>
<feature type="transmembrane region" description="Helical" evidence="2">
    <location>
        <begin position="32"/>
        <end position="55"/>
    </location>
</feature>
<comment type="caution">
    <text evidence="3">The sequence shown here is derived from an EMBL/GenBank/DDBJ whole genome shotgun (WGS) entry which is preliminary data.</text>
</comment>
<gene>
    <name evidence="3" type="ORF">HD600_000717</name>
</gene>
<dbReference type="RefSeq" id="WP_184281561.1">
    <property type="nucleotide sequence ID" value="NZ_BAAAPG010000001.1"/>
</dbReference>
<keyword evidence="2" id="KW-0812">Transmembrane</keyword>
<evidence type="ECO:0000313" key="4">
    <source>
        <dbReference type="Proteomes" id="UP000517712"/>
    </source>
</evidence>
<proteinExistence type="predicted"/>
<dbReference type="InterPro" id="IPR045635">
    <property type="entry name" value="DUF6412"/>
</dbReference>
<dbReference type="Proteomes" id="UP000517712">
    <property type="component" value="Unassembled WGS sequence"/>
</dbReference>
<reference evidence="3 4" key="1">
    <citation type="submission" date="2020-08" db="EMBL/GenBank/DDBJ databases">
        <title>Sequencing the genomes of 1000 actinobacteria strains.</title>
        <authorList>
            <person name="Klenk H.-P."/>
        </authorList>
    </citation>
    <scope>NUCLEOTIDE SEQUENCE [LARGE SCALE GENOMIC DNA]</scope>
    <source>
        <strain evidence="3 4">DSM 24823</strain>
    </source>
</reference>
<evidence type="ECO:0000256" key="1">
    <source>
        <dbReference type="SAM" id="MobiDB-lite"/>
    </source>
</evidence>
<protein>
    <submittedName>
        <fullName evidence="3">Uncharacterized protein</fullName>
    </submittedName>
</protein>
<name>A0A7W9CAX1_9MICO</name>
<sequence>MTDGIGQVVQLLLSALGLVALPDLAALDLAALTLAIAVIAVAALTVLITLGIVRAGQGSAPHPRRAIDPSALLSQSDPRADGHPRPRAPGVVRAV</sequence>
<organism evidence="3 4">
    <name type="scientific">Microbacterium ginsengiterrae</name>
    <dbReference type="NCBI Taxonomy" id="546115"/>
    <lineage>
        <taxon>Bacteria</taxon>
        <taxon>Bacillati</taxon>
        <taxon>Actinomycetota</taxon>
        <taxon>Actinomycetes</taxon>
        <taxon>Micrococcales</taxon>
        <taxon>Microbacteriaceae</taxon>
        <taxon>Microbacterium</taxon>
    </lineage>
</organism>
<feature type="region of interest" description="Disordered" evidence="1">
    <location>
        <begin position="56"/>
        <end position="95"/>
    </location>
</feature>
<keyword evidence="4" id="KW-1185">Reference proteome</keyword>